<dbReference type="GO" id="GO:0008728">
    <property type="term" value="F:GTP diphosphokinase activity"/>
    <property type="evidence" value="ECO:0007669"/>
    <property type="project" value="UniProtKB-EC"/>
</dbReference>
<comment type="function">
    <text evidence="2">In eubacteria ppGpp (guanosine 3'-diphosphate 5'-diphosphate) is a mediator of the stringent response that coordinates a variety of cellular activities in response to changes in nutritional abundance.</text>
</comment>
<dbReference type="PROSITE" id="PS51880">
    <property type="entry name" value="TGS"/>
    <property type="match status" value="1"/>
</dbReference>
<accession>B5Y8X9</accession>
<feature type="domain" description="TGS" evidence="5">
    <location>
        <begin position="340"/>
        <end position="401"/>
    </location>
</feature>
<dbReference type="STRING" id="309798.COPRO5265_0895"/>
<dbReference type="PANTHER" id="PTHR21262:SF31">
    <property type="entry name" value="GTP PYROPHOSPHOKINASE"/>
    <property type="match status" value="1"/>
</dbReference>
<evidence type="ECO:0000313" key="6">
    <source>
        <dbReference type="EMBL" id="ACI17514.1"/>
    </source>
</evidence>
<dbReference type="InterPro" id="IPR006674">
    <property type="entry name" value="HD_domain"/>
</dbReference>
<dbReference type="FunFam" id="1.10.3210.10:FF:000001">
    <property type="entry name" value="GTP pyrophosphokinase RelA"/>
    <property type="match status" value="1"/>
</dbReference>
<dbReference type="InterPro" id="IPR045865">
    <property type="entry name" value="ACT-like_dom_sf"/>
</dbReference>
<proteinExistence type="inferred from homology"/>
<dbReference type="Gene3D" id="3.10.20.30">
    <property type="match status" value="1"/>
</dbReference>
<dbReference type="SUPFAM" id="SSF81301">
    <property type="entry name" value="Nucleotidyltransferase"/>
    <property type="match status" value="1"/>
</dbReference>
<keyword evidence="6" id="KW-0418">Kinase</keyword>
<dbReference type="GO" id="GO:0015969">
    <property type="term" value="P:guanosine tetraphosphate metabolic process"/>
    <property type="evidence" value="ECO:0007669"/>
    <property type="project" value="InterPro"/>
</dbReference>
<comment type="pathway">
    <text evidence="1">Purine metabolism.</text>
</comment>
<dbReference type="Gene3D" id="3.30.460.10">
    <property type="entry name" value="Beta Polymerase, domain 2"/>
    <property type="match status" value="1"/>
</dbReference>
<dbReference type="PROSITE" id="PS51671">
    <property type="entry name" value="ACT"/>
    <property type="match status" value="1"/>
</dbReference>
<dbReference type="InterPro" id="IPR012676">
    <property type="entry name" value="TGS-like"/>
</dbReference>
<protein>
    <submittedName>
        <fullName evidence="6">GTP pyrophosphokinase</fullName>
        <ecNumber evidence="6">2.7.6.5</ecNumber>
    </submittedName>
</protein>
<evidence type="ECO:0000256" key="1">
    <source>
        <dbReference type="ARBA" id="ARBA00025704"/>
    </source>
</evidence>
<organism evidence="6 7">
    <name type="scientific">Coprothermobacter proteolyticus (strain ATCC 35245 / DSM 5265 / OCM 4 / BT)</name>
    <dbReference type="NCBI Taxonomy" id="309798"/>
    <lineage>
        <taxon>Bacteria</taxon>
        <taxon>Pseudomonadati</taxon>
        <taxon>Coprothermobacterota</taxon>
        <taxon>Coprothermobacteria</taxon>
        <taxon>Coprothermobacterales</taxon>
        <taxon>Coprothermobacteraceae</taxon>
        <taxon>Coprothermobacter</taxon>
    </lineage>
</organism>
<dbReference type="InterPro" id="IPR003607">
    <property type="entry name" value="HD/PDEase_dom"/>
</dbReference>
<dbReference type="GO" id="GO:0015949">
    <property type="term" value="P:nucleobase-containing small molecule interconversion"/>
    <property type="evidence" value="ECO:0007669"/>
    <property type="project" value="UniProtKB-ARBA"/>
</dbReference>
<dbReference type="Pfam" id="PF02824">
    <property type="entry name" value="TGS"/>
    <property type="match status" value="1"/>
</dbReference>
<dbReference type="SUPFAM" id="SSF81271">
    <property type="entry name" value="TGS-like"/>
    <property type="match status" value="1"/>
</dbReference>
<dbReference type="CDD" id="cd01668">
    <property type="entry name" value="TGS_RSH"/>
    <property type="match status" value="1"/>
</dbReference>
<dbReference type="InterPro" id="IPR002912">
    <property type="entry name" value="ACT_dom"/>
</dbReference>
<gene>
    <name evidence="6" type="primary">relA</name>
    <name evidence="6" type="ordered locus">COPRO5265_0895</name>
</gene>
<dbReference type="EMBL" id="CP001145">
    <property type="protein sequence ID" value="ACI17514.1"/>
    <property type="molecule type" value="Genomic_DNA"/>
</dbReference>
<dbReference type="SUPFAM" id="SSF109604">
    <property type="entry name" value="HD-domain/PDEase-like"/>
    <property type="match status" value="1"/>
</dbReference>
<dbReference type="FunFam" id="3.30.460.10:FF:000001">
    <property type="entry name" value="GTP pyrophosphokinase RelA"/>
    <property type="match status" value="1"/>
</dbReference>
<dbReference type="SMART" id="SM00954">
    <property type="entry name" value="RelA_SpoT"/>
    <property type="match status" value="1"/>
</dbReference>
<dbReference type="InterPro" id="IPR043519">
    <property type="entry name" value="NT_sf"/>
</dbReference>
<reference evidence="7" key="1">
    <citation type="submission" date="2008-08" db="EMBL/GenBank/DDBJ databases">
        <title>The complete genome sequence of Coprothermobacter proteolyticus strain ATCC 5245 / DSM 5265 / BT.</title>
        <authorList>
            <person name="Dodson R.J."/>
            <person name="Durkin A.S."/>
            <person name="Wu M."/>
            <person name="Eisen J."/>
            <person name="Sutton G."/>
        </authorList>
    </citation>
    <scope>NUCLEOTIDE SEQUENCE [LARGE SCALE GENOMIC DNA]</scope>
    <source>
        <strain evidence="7">ATCC 35245 / DSM 5265 / OCM 4 / BT</strain>
    </source>
</reference>
<sequence length="658" mass="74616">MVHPLRVALILAELYADQESIIAGILHDVVEDTPVTLRDVEENFGTEVALLVDGLTKLRKLPKGTGWEGAQKENLRKLFLSAAQDPRVVIVKLADRLHNMRTIQYLPADKQKRVAKETLDIYAPLAHRLGVYRIRWELEDLAFKTLYPEQYEYISTLVNQKLRGQREVIEEARTKVEDMLRARGMEAKVEGRMKHLYSVYTKMLTQNKTIDEIFDLMGLRIILNTEEECYVTLGLVHAVWPPIPGRLKDYIALPKPNFYQSLHTTVIGPKGLPLEVQIRTWYMHQVAEYGVAAHWAYKEGVTPKSTLERINWLEQVFAFEDEKVKSTDEITEAVMDTLKEEILVFTPKGDVVSLPKGATVLDFAYRIHTEIGHHAVGARVNGAWVPLDKQLEMGDRVEIITSKNRSGPSIEWLKIVKTAHAADKINSWFRKRDRQEIIEDSRKLLEESLKRYDLTYQEFIDTLKSKNMNVESTLINILKNQSSLDLVLRNLGLIAPELAKDEESKTVATKEQTSVSSVTGIPYRLAKCCSPLPPEDIVGVVESGHGIVVHAADCKNVSDASKTISLSWDQLHGAKNKDGYPVDIKITARDRLGLLADIGSVFAVAGLNIDKITVQRRQRIEQIKILVEVKLKNKDDFQVILNKLSEMPEIIEVVKGKQ</sequence>
<dbReference type="EC" id="2.7.6.5" evidence="6"/>
<evidence type="ECO:0000256" key="2">
    <source>
        <dbReference type="RuleBase" id="RU003847"/>
    </source>
</evidence>
<dbReference type="InterPro" id="IPR004095">
    <property type="entry name" value="TGS"/>
</dbReference>
<dbReference type="FunFam" id="3.10.20.30:FF:000002">
    <property type="entry name" value="GTP pyrophosphokinase (RelA/SpoT)"/>
    <property type="match status" value="1"/>
</dbReference>
<evidence type="ECO:0000313" key="7">
    <source>
        <dbReference type="Proteomes" id="UP000001732"/>
    </source>
</evidence>
<dbReference type="Gene3D" id="3.30.70.260">
    <property type="match status" value="1"/>
</dbReference>
<keyword evidence="7" id="KW-1185">Reference proteome</keyword>
<dbReference type="Proteomes" id="UP000001732">
    <property type="component" value="Chromosome"/>
</dbReference>
<dbReference type="CDD" id="cd00077">
    <property type="entry name" value="HDc"/>
    <property type="match status" value="1"/>
</dbReference>
<dbReference type="InterPro" id="IPR033655">
    <property type="entry name" value="TGS_RelA/SpoT"/>
</dbReference>
<reference evidence="6 7" key="2">
    <citation type="journal article" date="2014" name="Genome Announc.">
        <title>Complete Genome Sequence of Coprothermobacter proteolyticus DSM 5265.</title>
        <authorList>
            <person name="Alexiev A."/>
            <person name="Coil D.A."/>
            <person name="Badger J.H."/>
            <person name="Enticknap J."/>
            <person name="Ward N."/>
            <person name="Robb F.T."/>
            <person name="Eisen J.A."/>
        </authorList>
    </citation>
    <scope>NUCLEOTIDE SEQUENCE [LARGE SCALE GENOMIC DNA]</scope>
    <source>
        <strain evidence="7">ATCC 35245 / DSM 5265 / OCM 4 / BT</strain>
    </source>
</reference>
<comment type="similarity">
    <text evidence="2">Belongs to the relA/spoT family.</text>
</comment>
<dbReference type="PROSITE" id="PS51831">
    <property type="entry name" value="HD"/>
    <property type="match status" value="1"/>
</dbReference>
<dbReference type="Pfam" id="PF13328">
    <property type="entry name" value="HD_4"/>
    <property type="match status" value="1"/>
</dbReference>
<dbReference type="KEGG" id="cpo:COPRO5265_0895"/>
<feature type="domain" description="ACT" evidence="3">
    <location>
        <begin position="583"/>
        <end position="658"/>
    </location>
</feature>
<dbReference type="NCBIfam" id="TIGR00691">
    <property type="entry name" value="spoT_relA"/>
    <property type="match status" value="1"/>
</dbReference>
<evidence type="ECO:0000259" key="5">
    <source>
        <dbReference type="PROSITE" id="PS51880"/>
    </source>
</evidence>
<dbReference type="CDD" id="cd05399">
    <property type="entry name" value="NT_Rel-Spo_like"/>
    <property type="match status" value="1"/>
</dbReference>
<evidence type="ECO:0000259" key="3">
    <source>
        <dbReference type="PROSITE" id="PS51671"/>
    </source>
</evidence>
<feature type="domain" description="HD" evidence="4">
    <location>
        <begin position="1"/>
        <end position="100"/>
    </location>
</feature>
<dbReference type="PANTHER" id="PTHR21262">
    <property type="entry name" value="GUANOSINE-3',5'-BIS DIPHOSPHATE 3'-PYROPHOSPHOHYDROLASE"/>
    <property type="match status" value="1"/>
</dbReference>
<dbReference type="InterPro" id="IPR007685">
    <property type="entry name" value="RelA_SpoT"/>
</dbReference>
<dbReference type="SUPFAM" id="SSF55021">
    <property type="entry name" value="ACT-like"/>
    <property type="match status" value="1"/>
</dbReference>
<dbReference type="Pfam" id="PF04607">
    <property type="entry name" value="RelA_SpoT"/>
    <property type="match status" value="1"/>
</dbReference>
<name>B5Y8X9_COPPD</name>
<keyword evidence="6" id="KW-0808">Transferase</keyword>
<dbReference type="eggNOG" id="COG0317">
    <property type="taxonomic scope" value="Bacteria"/>
</dbReference>
<dbReference type="SMART" id="SM00471">
    <property type="entry name" value="HDc"/>
    <property type="match status" value="1"/>
</dbReference>
<dbReference type="Gene3D" id="1.10.3210.10">
    <property type="entry name" value="Hypothetical protein af1432"/>
    <property type="match status" value="1"/>
</dbReference>
<dbReference type="Pfam" id="PF13291">
    <property type="entry name" value="ACT_4"/>
    <property type="match status" value="1"/>
</dbReference>
<dbReference type="AlphaFoldDB" id="B5Y8X9"/>
<dbReference type="GO" id="GO:0016301">
    <property type="term" value="F:kinase activity"/>
    <property type="evidence" value="ECO:0007669"/>
    <property type="project" value="UniProtKB-KW"/>
</dbReference>
<evidence type="ECO:0000259" key="4">
    <source>
        <dbReference type="PROSITE" id="PS51831"/>
    </source>
</evidence>
<dbReference type="GO" id="GO:0005886">
    <property type="term" value="C:plasma membrane"/>
    <property type="evidence" value="ECO:0007669"/>
    <property type="project" value="TreeGrafter"/>
</dbReference>
<dbReference type="InterPro" id="IPR012675">
    <property type="entry name" value="Beta-grasp_dom_sf"/>
</dbReference>
<dbReference type="InterPro" id="IPR004811">
    <property type="entry name" value="RelA/Spo_fam"/>
</dbReference>